<dbReference type="AlphaFoldDB" id="A0A8X6YCX7"/>
<gene>
    <name evidence="1" type="ORF">TNIN_103851</name>
</gene>
<comment type="caution">
    <text evidence="1">The sequence shown here is derived from an EMBL/GenBank/DDBJ whole genome shotgun (WGS) entry which is preliminary data.</text>
</comment>
<organism evidence="1 2">
    <name type="scientific">Trichonephila inaurata madagascariensis</name>
    <dbReference type="NCBI Taxonomy" id="2747483"/>
    <lineage>
        <taxon>Eukaryota</taxon>
        <taxon>Metazoa</taxon>
        <taxon>Ecdysozoa</taxon>
        <taxon>Arthropoda</taxon>
        <taxon>Chelicerata</taxon>
        <taxon>Arachnida</taxon>
        <taxon>Araneae</taxon>
        <taxon>Araneomorphae</taxon>
        <taxon>Entelegynae</taxon>
        <taxon>Araneoidea</taxon>
        <taxon>Nephilidae</taxon>
        <taxon>Trichonephila</taxon>
        <taxon>Trichonephila inaurata</taxon>
    </lineage>
</organism>
<dbReference type="Proteomes" id="UP000886998">
    <property type="component" value="Unassembled WGS sequence"/>
</dbReference>
<sequence>MRRGVDENFLPLKKNCTATKLRWKKERLFLKEQNMKTVSEVAVDRIQSVTCSKGGEKIFGARLIFGLAHNIAAKYNVDTTAREKASRPSYSSWVLKDACNAVLFSGGNDL</sequence>
<evidence type="ECO:0000313" key="2">
    <source>
        <dbReference type="Proteomes" id="UP000886998"/>
    </source>
</evidence>
<evidence type="ECO:0000313" key="1">
    <source>
        <dbReference type="EMBL" id="GFY67274.1"/>
    </source>
</evidence>
<dbReference type="EMBL" id="BMAV01016484">
    <property type="protein sequence ID" value="GFY67274.1"/>
    <property type="molecule type" value="Genomic_DNA"/>
</dbReference>
<proteinExistence type="predicted"/>
<protein>
    <submittedName>
        <fullName evidence="1">Uncharacterized protein</fullName>
    </submittedName>
</protein>
<accession>A0A8X6YCX7</accession>
<name>A0A8X6YCX7_9ARAC</name>
<keyword evidence="2" id="KW-1185">Reference proteome</keyword>
<reference evidence="1" key="1">
    <citation type="submission" date="2020-08" db="EMBL/GenBank/DDBJ databases">
        <title>Multicomponent nature underlies the extraordinary mechanical properties of spider dragline silk.</title>
        <authorList>
            <person name="Kono N."/>
            <person name="Nakamura H."/>
            <person name="Mori M."/>
            <person name="Yoshida Y."/>
            <person name="Ohtoshi R."/>
            <person name="Malay A.D."/>
            <person name="Moran D.A.P."/>
            <person name="Tomita M."/>
            <person name="Numata K."/>
            <person name="Arakawa K."/>
        </authorList>
    </citation>
    <scope>NUCLEOTIDE SEQUENCE</scope>
</reference>